<proteinExistence type="predicted"/>
<reference evidence="1 2" key="1">
    <citation type="submission" date="2016-01" db="EMBL/GenBank/DDBJ databases">
        <authorList>
            <person name="Oliw E.H."/>
        </authorList>
    </citation>
    <scope>NUCLEOTIDE SEQUENCE [LARGE SCALE GENOMIC DNA]</scope>
    <source>
        <strain evidence="1 2">FRB97</strain>
    </source>
</reference>
<accession>A0A250AWK1</accession>
<dbReference type="InterPro" id="IPR023614">
    <property type="entry name" value="Porin_dom_sf"/>
</dbReference>
<protein>
    <submittedName>
        <fullName evidence="1">Outer membrane receptor protein</fullName>
    </submittedName>
</protein>
<evidence type="ECO:0000313" key="2">
    <source>
        <dbReference type="Proteomes" id="UP000217182"/>
    </source>
</evidence>
<dbReference type="Gene3D" id="2.40.160.10">
    <property type="entry name" value="Porin"/>
    <property type="match status" value="1"/>
</dbReference>
<keyword evidence="2" id="KW-1185">Reference proteome</keyword>
<dbReference type="EMBL" id="CP014136">
    <property type="protein sequence ID" value="ATA18225.1"/>
    <property type="molecule type" value="Genomic_DNA"/>
</dbReference>
<name>A0A250AWK1_9GAMM</name>
<sequence>MLLHVSAFADSTTVVKPVSSNLGQSCTQNAYGVENALDALRCGSVHGSLRTLYYSTKNAYFVRDNNQDTASYGGNILFQTAPYYGFSAGVGGIYQQQWRSPGAGRGVTELATNQNGLGEAWLRWQYQNFRFTAGDQRIDIPFMSDYDWRITPILFRAVDLHWGDKTDFLHATKIYRYKPWRSDQFLATSSYSAIKEKTNGAWAVGAGRSTQVGSMSLSGQLWYESYDDYVNIFYSEAHSQWKTALWQPDIGMQFIRGSGEGERLLGEVDSTSYGIQLALTPVSQVKWSINYNHIVSNPTSYLTGVLVTPYSSSTSSGKYFAQPYFTSTQDLGTGNAYSTRITYQIMPALSIGTYYSFMDLKSSASAPSRNQSEYVVFGIYQFGGVLKGLSLSNFLGVQTSPVYDYAFWQNRVALQYNF</sequence>
<gene>
    <name evidence="1" type="ORF">AWC35_02015</name>
</gene>
<dbReference type="Proteomes" id="UP000217182">
    <property type="component" value="Chromosome"/>
</dbReference>
<organism evidence="1 2">
    <name type="scientific">Gibbsiella quercinecans</name>
    <dbReference type="NCBI Taxonomy" id="929813"/>
    <lineage>
        <taxon>Bacteria</taxon>
        <taxon>Pseudomonadati</taxon>
        <taxon>Pseudomonadota</taxon>
        <taxon>Gammaproteobacteria</taxon>
        <taxon>Enterobacterales</taxon>
        <taxon>Yersiniaceae</taxon>
        <taxon>Gibbsiella</taxon>
    </lineage>
</organism>
<dbReference type="AlphaFoldDB" id="A0A250AWK1"/>
<dbReference type="KEGG" id="gqu:AWC35_02015"/>
<keyword evidence="1" id="KW-0675">Receptor</keyword>
<evidence type="ECO:0000313" key="1">
    <source>
        <dbReference type="EMBL" id="ATA18225.1"/>
    </source>
</evidence>